<keyword evidence="1" id="KW-1133">Transmembrane helix</keyword>
<feature type="transmembrane region" description="Helical" evidence="1">
    <location>
        <begin position="436"/>
        <end position="453"/>
    </location>
</feature>
<evidence type="ECO:0000313" key="3">
    <source>
        <dbReference type="Proteomes" id="UP000290819"/>
    </source>
</evidence>
<sequence length="468" mass="49241">MRQITGTRALDNGDNPVIMSWPQKIGELFPDTRAYCRDYTHDSIAWCGLTVGYCMAVNGIKPVFGGDADSRFLWALAWKQFGTDAGGAPQPGDVLVFEWASGGHHVTLYEETNGNSYVCLGGNQDHQVKRSNFPRSRCIAIRRPPAAAIAPTTDMVHSPAQMQSRVIATVFGGASDPKTSAYDGHMIDDTELGVALPAHISDPRPNVSVSKDGKTVICKVVHIGPWNTDDAYWKTGARPQAESGVDSQGHRTNGAGIDLTPAAAKAIGLIDKGEVDWEFVGAPLTLPFIPFPFHRDSTSPDLVQQLLAQLEAAKMPTNPTTPPAGGQPDIATLVAEALKVFQTLGPGGQQQLPTGGTAATPDHLQQFIKVLSALTGDFGGPKGLGQVNGALGDTVGHLLDGKKSAIGIIGSVLTAVLHVVGPSLPAAVTTAIGGPLAPAILPIFLGLTAWGVLGKFEKWMPPTTPPKQ</sequence>
<evidence type="ECO:0008006" key="4">
    <source>
        <dbReference type="Google" id="ProtNLM"/>
    </source>
</evidence>
<protein>
    <recommendedName>
        <fullName evidence="4">TIGR02594 family protein</fullName>
    </recommendedName>
</protein>
<gene>
    <name evidence="2" type="ORF">B5V03_04105</name>
</gene>
<keyword evidence="1" id="KW-0812">Transmembrane</keyword>
<organism evidence="2 3">
    <name type="scientific">Bradyrhizobium betae</name>
    <dbReference type="NCBI Taxonomy" id="244734"/>
    <lineage>
        <taxon>Bacteria</taxon>
        <taxon>Pseudomonadati</taxon>
        <taxon>Pseudomonadota</taxon>
        <taxon>Alphaproteobacteria</taxon>
        <taxon>Hyphomicrobiales</taxon>
        <taxon>Nitrobacteraceae</taxon>
        <taxon>Bradyrhizobium</taxon>
    </lineage>
</organism>
<accession>A0A4Q1VJU1</accession>
<dbReference type="EMBL" id="MZXW01000007">
    <property type="protein sequence ID" value="RXT52262.1"/>
    <property type="molecule type" value="Genomic_DNA"/>
</dbReference>
<feature type="transmembrane region" description="Helical" evidence="1">
    <location>
        <begin position="405"/>
        <end position="424"/>
    </location>
</feature>
<reference evidence="2 3" key="1">
    <citation type="submission" date="2017-03" db="EMBL/GenBank/DDBJ databases">
        <authorList>
            <person name="Safronova V.I."/>
            <person name="Sazanova A.L."/>
            <person name="Chirak E.R."/>
        </authorList>
    </citation>
    <scope>NUCLEOTIDE SEQUENCE [LARGE SCALE GENOMIC DNA]</scope>
    <source>
        <strain evidence="2 3">Opo-243</strain>
    </source>
</reference>
<keyword evidence="1" id="KW-0472">Membrane</keyword>
<keyword evidence="3" id="KW-1185">Reference proteome</keyword>
<dbReference type="Proteomes" id="UP000290819">
    <property type="component" value="Unassembled WGS sequence"/>
</dbReference>
<evidence type="ECO:0000256" key="1">
    <source>
        <dbReference type="SAM" id="Phobius"/>
    </source>
</evidence>
<evidence type="ECO:0000313" key="2">
    <source>
        <dbReference type="EMBL" id="RXT52262.1"/>
    </source>
</evidence>
<comment type="caution">
    <text evidence="2">The sequence shown here is derived from an EMBL/GenBank/DDBJ whole genome shotgun (WGS) entry which is preliminary data.</text>
</comment>
<name>A0A4Q1VJU1_9BRAD</name>
<dbReference type="AlphaFoldDB" id="A0A4Q1VJU1"/>
<proteinExistence type="predicted"/>